<dbReference type="GeneID" id="105990319"/>
<evidence type="ECO:0000313" key="10">
    <source>
        <dbReference type="Proteomes" id="UP000081671"/>
    </source>
</evidence>
<evidence type="ECO:0000256" key="5">
    <source>
        <dbReference type="ARBA" id="ARBA00023157"/>
    </source>
</evidence>
<dbReference type="GO" id="GO:0004252">
    <property type="term" value="F:serine-type endopeptidase activity"/>
    <property type="evidence" value="ECO:0007669"/>
    <property type="project" value="InterPro"/>
</dbReference>
<dbReference type="InterPro" id="IPR050850">
    <property type="entry name" value="Peptidase_S1_Elastase_sf"/>
</dbReference>
<evidence type="ECO:0000256" key="6">
    <source>
        <dbReference type="ARBA" id="ARBA00023180"/>
    </source>
</evidence>
<proteinExistence type="predicted"/>
<feature type="domain" description="Peptidase S1" evidence="9">
    <location>
        <begin position="30"/>
        <end position="594"/>
    </location>
</feature>
<dbReference type="GO" id="GO:0006508">
    <property type="term" value="P:proteolysis"/>
    <property type="evidence" value="ECO:0007669"/>
    <property type="project" value="UniProtKB-KW"/>
</dbReference>
<name>A0A1S3FNI8_DIPOR</name>
<dbReference type="Proteomes" id="UP000081671">
    <property type="component" value="Unplaced"/>
</dbReference>
<dbReference type="InterPro" id="IPR009003">
    <property type="entry name" value="Peptidase_S1_PA"/>
</dbReference>
<dbReference type="SMART" id="SM00020">
    <property type="entry name" value="Tryp_SPc"/>
    <property type="match status" value="3"/>
</dbReference>
<dbReference type="InterPro" id="IPR001314">
    <property type="entry name" value="Peptidase_S1A"/>
</dbReference>
<dbReference type="PROSITE" id="PS00134">
    <property type="entry name" value="TRYPSIN_HIS"/>
    <property type="match status" value="2"/>
</dbReference>
<keyword evidence="10" id="KW-1185">Reference proteome</keyword>
<evidence type="ECO:0000256" key="8">
    <source>
        <dbReference type="SAM" id="SignalP"/>
    </source>
</evidence>
<evidence type="ECO:0000256" key="1">
    <source>
        <dbReference type="ARBA" id="ARBA00022670"/>
    </source>
</evidence>
<dbReference type="PANTHER" id="PTHR24257:SF15">
    <property type="entry name" value="MYELOBLASTIN"/>
    <property type="match status" value="1"/>
</dbReference>
<dbReference type="InterPro" id="IPR001254">
    <property type="entry name" value="Trypsin_dom"/>
</dbReference>
<protein>
    <submittedName>
        <fullName evidence="11">Myeloblastin</fullName>
    </submittedName>
</protein>
<dbReference type="STRING" id="10020.ENSDORP00000015007"/>
<dbReference type="KEGG" id="dord:105990319"/>
<dbReference type="PANTHER" id="PTHR24257">
    <property type="entry name" value="CHYMOTRYPSIN-LIKE ELASTASE FAMILY MEMBER"/>
    <property type="match status" value="1"/>
</dbReference>
<dbReference type="AlphaFoldDB" id="A0A1S3FNI8"/>
<keyword evidence="5" id="KW-1015">Disulfide bond</keyword>
<feature type="signal peptide" evidence="8">
    <location>
        <begin position="1"/>
        <end position="27"/>
    </location>
</feature>
<dbReference type="CTD" id="5657"/>
<gene>
    <name evidence="11" type="primary">Prtn3</name>
</gene>
<dbReference type="FunFam" id="2.40.10.10:FF:000068">
    <property type="entry name" value="transmembrane protease serine 2"/>
    <property type="match status" value="1"/>
</dbReference>
<evidence type="ECO:0000256" key="3">
    <source>
        <dbReference type="ARBA" id="ARBA00022801"/>
    </source>
</evidence>
<dbReference type="InParanoid" id="A0A1S3FNI8"/>
<dbReference type="Gene3D" id="2.40.10.10">
    <property type="entry name" value="Trypsin-like serine proteases"/>
    <property type="match status" value="5"/>
</dbReference>
<dbReference type="CDD" id="cd00190">
    <property type="entry name" value="Tryp_SPc"/>
    <property type="match status" value="2"/>
</dbReference>
<dbReference type="GO" id="GO:0005737">
    <property type="term" value="C:cytoplasm"/>
    <property type="evidence" value="ECO:0007669"/>
    <property type="project" value="UniProtKB-ARBA"/>
</dbReference>
<dbReference type="PROSITE" id="PS00135">
    <property type="entry name" value="TRYPSIN_SER"/>
    <property type="match status" value="3"/>
</dbReference>
<keyword evidence="4 7" id="KW-0720">Serine protease</keyword>
<evidence type="ECO:0000256" key="7">
    <source>
        <dbReference type="RuleBase" id="RU363034"/>
    </source>
</evidence>
<dbReference type="InterPro" id="IPR018114">
    <property type="entry name" value="TRYPSIN_HIS"/>
</dbReference>
<evidence type="ECO:0000259" key="9">
    <source>
        <dbReference type="PROSITE" id="PS50240"/>
    </source>
</evidence>
<evidence type="ECO:0000313" key="11">
    <source>
        <dbReference type="RefSeq" id="XP_012878136.1"/>
    </source>
</evidence>
<dbReference type="InterPro" id="IPR043504">
    <property type="entry name" value="Peptidase_S1_PA_chymotrypsin"/>
</dbReference>
<dbReference type="FunCoup" id="A0A1S3FNI8">
    <property type="interactions" value="131"/>
</dbReference>
<evidence type="ECO:0000256" key="4">
    <source>
        <dbReference type="ARBA" id="ARBA00022825"/>
    </source>
</evidence>
<dbReference type="RefSeq" id="XP_012878136.1">
    <property type="nucleotide sequence ID" value="XM_013022682.1"/>
</dbReference>
<dbReference type="Pfam" id="PF00089">
    <property type="entry name" value="Trypsin"/>
    <property type="match status" value="4"/>
</dbReference>
<dbReference type="InterPro" id="IPR033116">
    <property type="entry name" value="TRYPSIN_SER"/>
</dbReference>
<sequence>MAPSHPASSPALASILLALLLGGTAKAAQIVGGREARPHSRPYVASLQLSRTPGSHFCGGTLIHPSFVLTAAHCLQDIPPHLVTVVLGAHDLQNLEPVQQKFTITQVFQNNYDPEDNLNDVMIIQLDRPASLSAEVAVAPLPRQDQPLSQGTQCLAMGWGRLGTRAPVSRVLQELNVTVVTFLCRPHNVCTLVARRSAGICFGDSGGPLVCDGVLQGVDSFVIRECASRQFPDFFARVSLYVDWIHTVLRSAGTLTGSATINANVQVARLPAQGQGVGNGTQCLAMGWGRLGTNQPVPSVLQELNVTVVTSQCRRGVNVCTIVPRRRAGICFGDSGGPLICNGLIQGIDSFIRGSCGSGIYPDAFAPVAQFANWINSIIRRQDNHPVPHLRDPATTRGSVFSMARLVALLLLGVAACVHILYSGNLKLSSGNLGLGSGYRLPVCPRAGYSAAQPRGRILGGQEAQAHERPYMASVQVNGTHLCGGVLLAERWVLSAAHCLEDAPDRLQHVQLPVMDRATCNERAHYDGAITESMMCAQSNRRDSCRGDSGGPLVCGGVVEGVVTSGSRVCGNRKKPGIYTRVSNYTSWIDGIMAGWGGPNGTYQPNGTYEPMTMALESQL</sequence>
<keyword evidence="1 7" id="KW-0645">Protease</keyword>
<reference evidence="11" key="1">
    <citation type="submission" date="2025-08" db="UniProtKB">
        <authorList>
            <consortium name="RefSeq"/>
        </authorList>
    </citation>
    <scope>IDENTIFICATION</scope>
    <source>
        <tissue evidence="11">Kidney</tissue>
    </source>
</reference>
<dbReference type="GO" id="GO:0005615">
    <property type="term" value="C:extracellular space"/>
    <property type="evidence" value="ECO:0007669"/>
    <property type="project" value="TreeGrafter"/>
</dbReference>
<keyword evidence="6" id="KW-0325">Glycoprotein</keyword>
<feature type="chain" id="PRO_5010160895" evidence="8">
    <location>
        <begin position="28"/>
        <end position="620"/>
    </location>
</feature>
<organism evidence="10 11">
    <name type="scientific">Dipodomys ordii</name>
    <name type="common">Ord's kangaroo rat</name>
    <dbReference type="NCBI Taxonomy" id="10020"/>
    <lineage>
        <taxon>Eukaryota</taxon>
        <taxon>Metazoa</taxon>
        <taxon>Chordata</taxon>
        <taxon>Craniata</taxon>
        <taxon>Vertebrata</taxon>
        <taxon>Euteleostomi</taxon>
        <taxon>Mammalia</taxon>
        <taxon>Eutheria</taxon>
        <taxon>Euarchontoglires</taxon>
        <taxon>Glires</taxon>
        <taxon>Rodentia</taxon>
        <taxon>Castorimorpha</taxon>
        <taxon>Heteromyidae</taxon>
        <taxon>Dipodomyinae</taxon>
        <taxon>Dipodomys</taxon>
    </lineage>
</organism>
<dbReference type="SUPFAM" id="SSF50494">
    <property type="entry name" value="Trypsin-like serine proteases"/>
    <property type="match status" value="3"/>
</dbReference>
<evidence type="ECO:0000256" key="2">
    <source>
        <dbReference type="ARBA" id="ARBA00022729"/>
    </source>
</evidence>
<dbReference type="PRINTS" id="PR00722">
    <property type="entry name" value="CHYMOTRYPSIN"/>
</dbReference>
<keyword evidence="2 8" id="KW-0732">Signal</keyword>
<dbReference type="FunFam" id="2.40.10.10:FF:000052">
    <property type="entry name" value="Neutrophil elastase"/>
    <property type="match status" value="2"/>
</dbReference>
<dbReference type="OrthoDB" id="8440449at2759"/>
<accession>A0A1S3FNI8</accession>
<keyword evidence="3 7" id="KW-0378">Hydrolase</keyword>
<dbReference type="PROSITE" id="PS50240">
    <property type="entry name" value="TRYPSIN_DOM"/>
    <property type="match status" value="1"/>
</dbReference>